<name>A0ABT3NVC6_9PROT</name>
<dbReference type="SUPFAM" id="SSF55729">
    <property type="entry name" value="Acyl-CoA N-acyltransferases (Nat)"/>
    <property type="match status" value="1"/>
</dbReference>
<evidence type="ECO:0000313" key="5">
    <source>
        <dbReference type="Proteomes" id="UP001526430"/>
    </source>
</evidence>
<dbReference type="EMBL" id="JAPFQI010000007">
    <property type="protein sequence ID" value="MCW8086099.1"/>
    <property type="molecule type" value="Genomic_DNA"/>
</dbReference>
<dbReference type="InterPro" id="IPR000182">
    <property type="entry name" value="GNAT_dom"/>
</dbReference>
<protein>
    <submittedName>
        <fullName evidence="4">GNAT family N-acetyltransferase</fullName>
    </submittedName>
</protein>
<dbReference type="PANTHER" id="PTHR43420">
    <property type="entry name" value="ACETYLTRANSFERASE"/>
    <property type="match status" value="1"/>
</dbReference>
<feature type="domain" description="N-acetyltransferase" evidence="3">
    <location>
        <begin position="5"/>
        <end position="167"/>
    </location>
</feature>
<keyword evidence="1" id="KW-0808">Transferase</keyword>
<evidence type="ECO:0000256" key="1">
    <source>
        <dbReference type="ARBA" id="ARBA00022679"/>
    </source>
</evidence>
<dbReference type="Proteomes" id="UP001526430">
    <property type="component" value="Unassembled WGS sequence"/>
</dbReference>
<evidence type="ECO:0000259" key="3">
    <source>
        <dbReference type="PROSITE" id="PS51186"/>
    </source>
</evidence>
<gene>
    <name evidence="4" type="ORF">OF850_10710</name>
</gene>
<organism evidence="4 5">
    <name type="scientific">Sabulicella glaciei</name>
    <dbReference type="NCBI Taxonomy" id="2984948"/>
    <lineage>
        <taxon>Bacteria</taxon>
        <taxon>Pseudomonadati</taxon>
        <taxon>Pseudomonadota</taxon>
        <taxon>Alphaproteobacteria</taxon>
        <taxon>Acetobacterales</taxon>
        <taxon>Acetobacteraceae</taxon>
        <taxon>Sabulicella</taxon>
    </lineage>
</organism>
<dbReference type="RefSeq" id="WP_301590076.1">
    <property type="nucleotide sequence ID" value="NZ_JAPFQI010000007.1"/>
</dbReference>
<dbReference type="InterPro" id="IPR016181">
    <property type="entry name" value="Acyl_CoA_acyltransferase"/>
</dbReference>
<evidence type="ECO:0000256" key="2">
    <source>
        <dbReference type="ARBA" id="ARBA00023315"/>
    </source>
</evidence>
<reference evidence="4 5" key="1">
    <citation type="submission" date="2022-10" db="EMBL/GenBank/DDBJ databases">
        <title>Roseococcus glaciei nov., sp. nov., isolated from glacier.</title>
        <authorList>
            <person name="Liu Q."/>
            <person name="Xin Y.-H."/>
        </authorList>
    </citation>
    <scope>NUCLEOTIDE SEQUENCE [LARGE SCALE GENOMIC DNA]</scope>
    <source>
        <strain evidence="4 5">MDT2-1-1</strain>
    </source>
</reference>
<keyword evidence="2" id="KW-0012">Acyltransferase</keyword>
<dbReference type="PROSITE" id="PS51186">
    <property type="entry name" value="GNAT"/>
    <property type="match status" value="1"/>
</dbReference>
<dbReference type="Gene3D" id="3.40.630.30">
    <property type="match status" value="1"/>
</dbReference>
<accession>A0ABT3NVC6</accession>
<evidence type="ECO:0000313" key="4">
    <source>
        <dbReference type="EMBL" id="MCW8086099.1"/>
    </source>
</evidence>
<sequence length="167" mass="18207">MSPSFTLRRLGASDALTYRDLRLLGLRSHPEAFGASFEDEAGRTVEWFAERLDLNVVWGGWRDGDPDLAGVAALHVSGAAKARHKGVLWGMFVRSEVCGSGLAAALAERVLAHAKDVVEEVRLSVVASNVAAVRLYTQLGFRPYGVEPRALKVGGEYHDEVLMALRF</sequence>
<comment type="caution">
    <text evidence="4">The sequence shown here is derived from an EMBL/GenBank/DDBJ whole genome shotgun (WGS) entry which is preliminary data.</text>
</comment>
<dbReference type="Pfam" id="PF00583">
    <property type="entry name" value="Acetyltransf_1"/>
    <property type="match status" value="1"/>
</dbReference>
<keyword evidence="5" id="KW-1185">Reference proteome</keyword>
<dbReference type="InterPro" id="IPR050680">
    <property type="entry name" value="YpeA/RimI_acetyltransf"/>
</dbReference>
<proteinExistence type="predicted"/>